<sequence>MKTDNHHTSQDTSGDTTITDYSYSQITSSADGHTRYKRKPQDTFIENTNTKRQRTEPDKAETDRTDKRSICMSIVNYQRQNNSNPSFTVTENRLSEQVPAAQTIWSSLDCGDSGGIRKRRLEDNLDTCLRRVKRMKLNDGNETMVNHETNEENMNFHESGGGVTIIELNENEPNSGMEITERETSTTTRKGATTHNIAQILIIIPLRYSPDPLLTRNDNIVHFIAETCVMNTEVGRQLIELELIQEEWIKSQNPKSDDTDEEIDVVNEDLRGSKKHPAILPKENPFGAVGQERVRSRQRRVRPPRMLPNFGELERRNLFLIQNIPNVTPPTRPQEPSTHPGPSKEYMETAGSSQSTTIAKHEGISTPLREIELLTAKLFSGKDAESSGNHKNNRQSNTMCAPLQEEQVEPLNLSQRAAQQPSTAGVPKPYVTTAATKKSKKGNSTTIREPGNRLRRALSQPNNVRAGMIRQHVWSACTPAPGVFMGLRPWKGVEAPSTSRQRAMFDLVSPYSRASIEKKKQDQTAVVERAASHINTTGHINTQYNHALAHTNE</sequence>
<dbReference type="Proteomes" id="UP001239111">
    <property type="component" value="Chromosome 4"/>
</dbReference>
<evidence type="ECO:0000313" key="1">
    <source>
        <dbReference type="EMBL" id="KAJ8667198.1"/>
    </source>
</evidence>
<organism evidence="1 2">
    <name type="scientific">Eretmocerus hayati</name>
    <dbReference type="NCBI Taxonomy" id="131215"/>
    <lineage>
        <taxon>Eukaryota</taxon>
        <taxon>Metazoa</taxon>
        <taxon>Ecdysozoa</taxon>
        <taxon>Arthropoda</taxon>
        <taxon>Hexapoda</taxon>
        <taxon>Insecta</taxon>
        <taxon>Pterygota</taxon>
        <taxon>Neoptera</taxon>
        <taxon>Endopterygota</taxon>
        <taxon>Hymenoptera</taxon>
        <taxon>Apocrita</taxon>
        <taxon>Proctotrupomorpha</taxon>
        <taxon>Chalcidoidea</taxon>
        <taxon>Aphelinidae</taxon>
        <taxon>Aphelininae</taxon>
        <taxon>Eretmocerus</taxon>
    </lineage>
</organism>
<dbReference type="EMBL" id="CM056744">
    <property type="protein sequence ID" value="KAJ8667198.1"/>
    <property type="molecule type" value="Genomic_DNA"/>
</dbReference>
<proteinExistence type="predicted"/>
<reference evidence="1" key="1">
    <citation type="submission" date="2023-04" db="EMBL/GenBank/DDBJ databases">
        <title>A chromosome-level genome assembly of the parasitoid wasp Eretmocerus hayati.</title>
        <authorList>
            <person name="Zhong Y."/>
            <person name="Liu S."/>
            <person name="Liu Y."/>
        </authorList>
    </citation>
    <scope>NUCLEOTIDE SEQUENCE</scope>
    <source>
        <strain evidence="1">ZJU_SS_LIU_2023</strain>
    </source>
</reference>
<name>A0ACC2N8E6_9HYME</name>
<comment type="caution">
    <text evidence="1">The sequence shown here is derived from an EMBL/GenBank/DDBJ whole genome shotgun (WGS) entry which is preliminary data.</text>
</comment>
<keyword evidence="2" id="KW-1185">Reference proteome</keyword>
<protein>
    <submittedName>
        <fullName evidence="1">Uncharacterized protein</fullName>
    </submittedName>
</protein>
<accession>A0ACC2N8E6</accession>
<evidence type="ECO:0000313" key="2">
    <source>
        <dbReference type="Proteomes" id="UP001239111"/>
    </source>
</evidence>
<gene>
    <name evidence="1" type="ORF">QAD02_008860</name>
</gene>